<dbReference type="EMBL" id="LWDF02002376">
    <property type="protein sequence ID" value="KAE8236141.1"/>
    <property type="molecule type" value="Genomic_DNA"/>
</dbReference>
<dbReference type="AlphaFoldDB" id="A0A8T8SAK4"/>
<feature type="repeat" description="WD" evidence="3">
    <location>
        <begin position="21"/>
        <end position="62"/>
    </location>
</feature>
<dbReference type="GO" id="GO:0006890">
    <property type="term" value="P:retrograde vesicle-mediated transport, Golgi to endoplasmic reticulum"/>
    <property type="evidence" value="ECO:0007669"/>
    <property type="project" value="TreeGrafter"/>
</dbReference>
<proteinExistence type="predicted"/>
<evidence type="ECO:0000313" key="5">
    <source>
        <dbReference type="Proteomes" id="UP000077521"/>
    </source>
</evidence>
<accession>A0A8T8SAK4</accession>
<keyword evidence="2" id="KW-0677">Repeat</keyword>
<dbReference type="InterPro" id="IPR015943">
    <property type="entry name" value="WD40/YVTN_repeat-like_dom_sf"/>
</dbReference>
<evidence type="ECO:0000256" key="2">
    <source>
        <dbReference type="ARBA" id="ARBA00022737"/>
    </source>
</evidence>
<dbReference type="Pfam" id="PF00400">
    <property type="entry name" value="WD40"/>
    <property type="match status" value="1"/>
</dbReference>
<dbReference type="SMART" id="SM00320">
    <property type="entry name" value="WD40"/>
    <property type="match status" value="2"/>
</dbReference>
<dbReference type="Proteomes" id="UP000077521">
    <property type="component" value="Unassembled WGS sequence"/>
</dbReference>
<dbReference type="GO" id="GO:0006891">
    <property type="term" value="P:intra-Golgi vesicle-mediated transport"/>
    <property type="evidence" value="ECO:0007669"/>
    <property type="project" value="TreeGrafter"/>
</dbReference>
<protein>
    <submittedName>
        <fullName evidence="4">Uncharacterized protein</fullName>
    </submittedName>
</protein>
<dbReference type="InterPro" id="IPR001680">
    <property type="entry name" value="WD40_rpt"/>
</dbReference>
<dbReference type="GO" id="GO:0030126">
    <property type="term" value="C:COPI vesicle coat"/>
    <property type="evidence" value="ECO:0007669"/>
    <property type="project" value="TreeGrafter"/>
</dbReference>
<dbReference type="SUPFAM" id="SSF50978">
    <property type="entry name" value="WD40 repeat-like"/>
    <property type="match status" value="1"/>
</dbReference>
<keyword evidence="5" id="KW-1185">Reference proteome</keyword>
<evidence type="ECO:0000256" key="3">
    <source>
        <dbReference type="PROSITE-ProRule" id="PRU00221"/>
    </source>
</evidence>
<dbReference type="PANTHER" id="PTHR19876">
    <property type="entry name" value="COATOMER"/>
    <property type="match status" value="1"/>
</dbReference>
<gene>
    <name evidence="4" type="ORF">A4X13_0g9250</name>
</gene>
<keyword evidence="1 3" id="KW-0853">WD repeat</keyword>
<reference evidence="4" key="1">
    <citation type="submission" date="2016-04" db="EMBL/GenBank/DDBJ databases">
        <authorList>
            <person name="Nguyen H.D."/>
            <person name="Samba Siva P."/>
            <person name="Cullis J."/>
            <person name="Levesque C.A."/>
            <person name="Hambleton S."/>
        </authorList>
    </citation>
    <scope>NUCLEOTIDE SEQUENCE</scope>
    <source>
        <strain evidence="4">DAOMC 236416</strain>
    </source>
</reference>
<comment type="caution">
    <text evidence="4">The sequence shown here is derived from an EMBL/GenBank/DDBJ whole genome shotgun (WGS) entry which is preliminary data.</text>
</comment>
<dbReference type="PANTHER" id="PTHR19876:SF1">
    <property type="entry name" value="COATOMER SUBUNIT ALPHA"/>
    <property type="match status" value="1"/>
</dbReference>
<sequence length="170" mass="19870">MQMLTNFEFKSNRKGTIYDRFDEHNGPVRGLDFHRTQHLLVSGGDDYRVKAWNHKTRRRIFTLMGHLDYVRTVHFHDGRPCPDGRTVQNWHWQSRTCIAVLTGHSRYIMWRTSLSPPQRMGLYMSGLVKKGTTAQPLSIEEQIARARSAQGYMFANPDAVVKHGRERRET</sequence>
<name>A0A8T8SAK4_9BASI</name>
<dbReference type="PROSITE" id="PS50082">
    <property type="entry name" value="WD_REPEATS_2"/>
    <property type="match status" value="1"/>
</dbReference>
<dbReference type="GO" id="GO:0006886">
    <property type="term" value="P:intracellular protein transport"/>
    <property type="evidence" value="ECO:0007669"/>
    <property type="project" value="TreeGrafter"/>
</dbReference>
<dbReference type="Gene3D" id="2.130.10.10">
    <property type="entry name" value="YVTN repeat-like/Quinoprotein amine dehydrogenase"/>
    <property type="match status" value="1"/>
</dbReference>
<dbReference type="InterPro" id="IPR050844">
    <property type="entry name" value="Coatomer_complex_subunit"/>
</dbReference>
<organism evidence="4 5">
    <name type="scientific">Tilletia indica</name>
    <dbReference type="NCBI Taxonomy" id="43049"/>
    <lineage>
        <taxon>Eukaryota</taxon>
        <taxon>Fungi</taxon>
        <taxon>Dikarya</taxon>
        <taxon>Basidiomycota</taxon>
        <taxon>Ustilaginomycotina</taxon>
        <taxon>Exobasidiomycetes</taxon>
        <taxon>Tilletiales</taxon>
        <taxon>Tilletiaceae</taxon>
        <taxon>Tilletia</taxon>
    </lineage>
</organism>
<dbReference type="GO" id="GO:0006888">
    <property type="term" value="P:endoplasmic reticulum to Golgi vesicle-mediated transport"/>
    <property type="evidence" value="ECO:0007669"/>
    <property type="project" value="TreeGrafter"/>
</dbReference>
<evidence type="ECO:0000313" key="4">
    <source>
        <dbReference type="EMBL" id="KAE8236141.1"/>
    </source>
</evidence>
<dbReference type="PROSITE" id="PS50294">
    <property type="entry name" value="WD_REPEATS_REGION"/>
    <property type="match status" value="1"/>
</dbReference>
<dbReference type="InterPro" id="IPR036322">
    <property type="entry name" value="WD40_repeat_dom_sf"/>
</dbReference>
<evidence type="ECO:0000256" key="1">
    <source>
        <dbReference type="ARBA" id="ARBA00022574"/>
    </source>
</evidence>
<reference evidence="4" key="2">
    <citation type="journal article" date="2019" name="IMA Fungus">
        <title>Genome sequencing and comparison of five Tilletia species to identify candidate genes for the detection of regulated species infecting wheat.</title>
        <authorList>
            <person name="Nguyen H.D.T."/>
            <person name="Sultana T."/>
            <person name="Kesanakurti P."/>
            <person name="Hambleton S."/>
        </authorList>
    </citation>
    <scope>NUCLEOTIDE SEQUENCE</scope>
    <source>
        <strain evidence="4">DAOMC 236416</strain>
    </source>
</reference>